<name>A0A7S4P314_GUITH</name>
<evidence type="ECO:0000259" key="4">
    <source>
        <dbReference type="PROSITE" id="PS50102"/>
    </source>
</evidence>
<reference evidence="5" key="1">
    <citation type="submission" date="2021-01" db="EMBL/GenBank/DDBJ databases">
        <authorList>
            <person name="Corre E."/>
            <person name="Pelletier E."/>
            <person name="Niang G."/>
            <person name="Scheremetjew M."/>
            <person name="Finn R."/>
            <person name="Kale V."/>
            <person name="Holt S."/>
            <person name="Cochrane G."/>
            <person name="Meng A."/>
            <person name="Brown T."/>
            <person name="Cohen L."/>
        </authorList>
    </citation>
    <scope>NUCLEOTIDE SEQUENCE</scope>
    <source>
        <strain evidence="5">CCMP 2712</strain>
    </source>
</reference>
<dbReference type="PANTHER" id="PTHR45880">
    <property type="entry name" value="RNA-BINDING MOTIF PROTEIN, X-LINKED 2"/>
    <property type="match status" value="1"/>
</dbReference>
<dbReference type="AlphaFoldDB" id="A0A7S4P314"/>
<keyword evidence="1 2" id="KW-0694">RNA-binding</keyword>
<accession>A0A7S4P314</accession>
<dbReference type="Pfam" id="PF00076">
    <property type="entry name" value="RRM_1"/>
    <property type="match status" value="1"/>
</dbReference>
<dbReference type="InterPro" id="IPR000504">
    <property type="entry name" value="RRM_dom"/>
</dbReference>
<dbReference type="GO" id="GO:0003723">
    <property type="term" value="F:RNA binding"/>
    <property type="evidence" value="ECO:0007669"/>
    <property type="project" value="UniProtKB-UniRule"/>
</dbReference>
<dbReference type="Gene3D" id="3.30.70.330">
    <property type="match status" value="1"/>
</dbReference>
<dbReference type="GO" id="GO:0071013">
    <property type="term" value="C:catalytic step 2 spliceosome"/>
    <property type="evidence" value="ECO:0007669"/>
    <property type="project" value="TreeGrafter"/>
</dbReference>
<gene>
    <name evidence="5" type="ORF">GTHE00462_LOCUS27932</name>
</gene>
<evidence type="ECO:0000313" key="5">
    <source>
        <dbReference type="EMBL" id="CAE2322066.1"/>
    </source>
</evidence>
<sequence length="138" mass="15981">MMVRNSAFVDCRVRLLSLLLFPAIASCSSQLDSWRVSSRDHHDRGSQESSASIFVKNLDSELTEKDLLCIFEQFGSVKKISIPQDRSRVENRRFAIIEFVDPRSALLARDNMQGVKIGRNVLRVEQQYRRPPLRARRF</sequence>
<dbReference type="PROSITE" id="PS51257">
    <property type="entry name" value="PROKAR_LIPOPROTEIN"/>
    <property type="match status" value="1"/>
</dbReference>
<dbReference type="GO" id="GO:0000398">
    <property type="term" value="P:mRNA splicing, via spliceosome"/>
    <property type="evidence" value="ECO:0007669"/>
    <property type="project" value="TreeGrafter"/>
</dbReference>
<feature type="signal peptide" evidence="3">
    <location>
        <begin position="1"/>
        <end position="27"/>
    </location>
</feature>
<dbReference type="SUPFAM" id="SSF54928">
    <property type="entry name" value="RNA-binding domain, RBD"/>
    <property type="match status" value="1"/>
</dbReference>
<evidence type="ECO:0000256" key="3">
    <source>
        <dbReference type="SAM" id="SignalP"/>
    </source>
</evidence>
<proteinExistence type="predicted"/>
<evidence type="ECO:0000256" key="2">
    <source>
        <dbReference type="PROSITE-ProRule" id="PRU00176"/>
    </source>
</evidence>
<dbReference type="SMART" id="SM00360">
    <property type="entry name" value="RRM"/>
    <property type="match status" value="1"/>
</dbReference>
<dbReference type="EMBL" id="HBKN01035791">
    <property type="protein sequence ID" value="CAE2322066.1"/>
    <property type="molecule type" value="Transcribed_RNA"/>
</dbReference>
<feature type="chain" id="PRO_5031108861" description="RRM domain-containing protein" evidence="3">
    <location>
        <begin position="28"/>
        <end position="138"/>
    </location>
</feature>
<dbReference type="GO" id="GO:0071011">
    <property type="term" value="C:precatalytic spliceosome"/>
    <property type="evidence" value="ECO:0007669"/>
    <property type="project" value="TreeGrafter"/>
</dbReference>
<keyword evidence="3" id="KW-0732">Signal</keyword>
<evidence type="ECO:0000256" key="1">
    <source>
        <dbReference type="ARBA" id="ARBA00022884"/>
    </source>
</evidence>
<protein>
    <recommendedName>
        <fullName evidence="4">RRM domain-containing protein</fullName>
    </recommendedName>
</protein>
<dbReference type="PROSITE" id="PS50102">
    <property type="entry name" value="RRM"/>
    <property type="match status" value="1"/>
</dbReference>
<dbReference type="InterPro" id="IPR051847">
    <property type="entry name" value="RNA_proc/Spliceosome_comp"/>
</dbReference>
<organism evidence="5">
    <name type="scientific">Guillardia theta</name>
    <name type="common">Cryptophyte</name>
    <name type="synonym">Cryptomonas phi</name>
    <dbReference type="NCBI Taxonomy" id="55529"/>
    <lineage>
        <taxon>Eukaryota</taxon>
        <taxon>Cryptophyceae</taxon>
        <taxon>Pyrenomonadales</taxon>
        <taxon>Geminigeraceae</taxon>
        <taxon>Guillardia</taxon>
    </lineage>
</organism>
<dbReference type="InterPro" id="IPR012677">
    <property type="entry name" value="Nucleotide-bd_a/b_plait_sf"/>
</dbReference>
<dbReference type="PANTHER" id="PTHR45880:SF1">
    <property type="entry name" value="RNA-BINDING MOTIF PROTEIN, X-LINKED 2"/>
    <property type="match status" value="1"/>
</dbReference>
<dbReference type="InterPro" id="IPR035979">
    <property type="entry name" value="RBD_domain_sf"/>
</dbReference>
<dbReference type="GO" id="GO:0005686">
    <property type="term" value="C:U2 snRNP"/>
    <property type="evidence" value="ECO:0007669"/>
    <property type="project" value="TreeGrafter"/>
</dbReference>
<feature type="domain" description="RRM" evidence="4">
    <location>
        <begin position="51"/>
        <end position="129"/>
    </location>
</feature>